<dbReference type="GeneID" id="87596012"/>
<dbReference type="EMBL" id="LILD01000003">
    <property type="protein sequence ID" value="KOO36962.1"/>
    <property type="molecule type" value="Genomic_DNA"/>
</dbReference>
<reference evidence="6" key="1">
    <citation type="submission" date="2015-08" db="EMBL/GenBank/DDBJ databases">
        <title>Complete DNA Sequence of Pseudomonas syringae pv. actinidiae, the Causal Agent of Kiwifruit Canker Disease.</title>
        <authorList>
            <person name="Rikkerink E.H.A."/>
            <person name="Fineran P.C."/>
        </authorList>
    </citation>
    <scope>NUCLEOTIDE SEQUENCE</scope>
    <source>
        <strain evidence="6">DSM 13666</strain>
    </source>
</reference>
<evidence type="ECO:0000313" key="6">
    <source>
        <dbReference type="EMBL" id="KOO36962.1"/>
    </source>
</evidence>
<evidence type="ECO:0000259" key="5">
    <source>
        <dbReference type="PROSITE" id="PS50893"/>
    </source>
</evidence>
<sequence length="307" mass="33894">MIIEAKGLKKIYNHVPVVDDVDLLVPEGEVFGFLGPNGSGKTTVMRMLLGLVKTDGGDIKILGKSLEKNRLSILKEVGALIETPAYYGHLNAIDNLKIAATLRQIEDHSQIEKTLDRVGLTSSKHKKVKSFSLGMKQRLGIAMALLHQPKLLLLDEPTNGLDPEGIQEMRELIRDLPKKEGVTVFVSSHLLGEIDQVASQVGVIYHGSLLYQGQKNDLLASHGGTTVSVHTPEKDKVEQLLVTEGFHVQKSIRHKEDEIMITGPHVTKEVIVMLLQREGIQNYYVQEHHRTLEDAYMALIGGKGVAV</sequence>
<dbReference type="Pfam" id="PF00005">
    <property type="entry name" value="ABC_tran"/>
    <property type="match status" value="1"/>
</dbReference>
<dbReference type="InterPro" id="IPR003439">
    <property type="entry name" value="ABC_transporter-like_ATP-bd"/>
</dbReference>
<dbReference type="Gene3D" id="3.40.50.300">
    <property type="entry name" value="P-loop containing nucleotide triphosphate hydrolases"/>
    <property type="match status" value="1"/>
</dbReference>
<dbReference type="PANTHER" id="PTHR43335:SF4">
    <property type="entry name" value="ABC TRANSPORTER, ATP-BINDING PROTEIN"/>
    <property type="match status" value="1"/>
</dbReference>
<proteinExistence type="inferred from homology"/>
<dbReference type="SUPFAM" id="SSF52540">
    <property type="entry name" value="P-loop containing nucleoside triphosphate hydrolases"/>
    <property type="match status" value="1"/>
</dbReference>
<keyword evidence="4 6" id="KW-0067">ATP-binding</keyword>
<evidence type="ECO:0000256" key="2">
    <source>
        <dbReference type="ARBA" id="ARBA00022448"/>
    </source>
</evidence>
<dbReference type="InterPro" id="IPR027417">
    <property type="entry name" value="P-loop_NTPase"/>
</dbReference>
<dbReference type="PROSITE" id="PS00211">
    <property type="entry name" value="ABC_TRANSPORTER_1"/>
    <property type="match status" value="1"/>
</dbReference>
<dbReference type="InterPro" id="IPR017871">
    <property type="entry name" value="ABC_transporter-like_CS"/>
</dbReference>
<dbReference type="GO" id="GO:0016887">
    <property type="term" value="F:ATP hydrolysis activity"/>
    <property type="evidence" value="ECO:0007669"/>
    <property type="project" value="InterPro"/>
</dbReference>
<organism evidence="6">
    <name type="scientific">Halalkalibacterium halodurans</name>
    <name type="common">Bacillus halodurans</name>
    <dbReference type="NCBI Taxonomy" id="86665"/>
    <lineage>
        <taxon>Bacteria</taxon>
        <taxon>Bacillati</taxon>
        <taxon>Bacillota</taxon>
        <taxon>Bacilli</taxon>
        <taxon>Bacillales</taxon>
        <taxon>Bacillaceae</taxon>
        <taxon>Halalkalibacterium (ex Joshi et al. 2022)</taxon>
    </lineage>
</organism>
<accession>A0A0M0KEI8</accession>
<name>A0A0M0KEI8_ALKHA</name>
<dbReference type="RefSeq" id="WP_053432179.1">
    <property type="nucleotide sequence ID" value="NZ_CP040441.1"/>
</dbReference>
<keyword evidence="3" id="KW-0547">Nucleotide-binding</keyword>
<dbReference type="SMART" id="SM00382">
    <property type="entry name" value="AAA"/>
    <property type="match status" value="1"/>
</dbReference>
<dbReference type="GO" id="GO:0005524">
    <property type="term" value="F:ATP binding"/>
    <property type="evidence" value="ECO:0007669"/>
    <property type="project" value="UniProtKB-KW"/>
</dbReference>
<feature type="domain" description="ABC transporter" evidence="5">
    <location>
        <begin position="3"/>
        <end position="231"/>
    </location>
</feature>
<dbReference type="PROSITE" id="PS50893">
    <property type="entry name" value="ABC_TRANSPORTER_2"/>
    <property type="match status" value="1"/>
</dbReference>
<evidence type="ECO:0000256" key="3">
    <source>
        <dbReference type="ARBA" id="ARBA00022741"/>
    </source>
</evidence>
<protein>
    <submittedName>
        <fullName evidence="6">ABC transporter ATP-binding protein</fullName>
    </submittedName>
</protein>
<comment type="similarity">
    <text evidence="1">Belongs to the ABC transporter superfamily.</text>
</comment>
<dbReference type="InterPro" id="IPR003593">
    <property type="entry name" value="AAA+_ATPase"/>
</dbReference>
<dbReference type="PANTHER" id="PTHR43335">
    <property type="entry name" value="ABC TRANSPORTER, ATP-BINDING PROTEIN"/>
    <property type="match status" value="1"/>
</dbReference>
<comment type="caution">
    <text evidence="6">The sequence shown here is derived from an EMBL/GenBank/DDBJ whole genome shotgun (WGS) entry which is preliminary data.</text>
</comment>
<evidence type="ECO:0000256" key="4">
    <source>
        <dbReference type="ARBA" id="ARBA00022840"/>
    </source>
</evidence>
<gene>
    <name evidence="6" type="ORF">AMD02_16395</name>
</gene>
<dbReference type="PATRIC" id="fig|136160.3.peg.4231"/>
<keyword evidence="2" id="KW-0813">Transport</keyword>
<dbReference type="AlphaFoldDB" id="A0A0M0KEI8"/>
<evidence type="ECO:0000256" key="1">
    <source>
        <dbReference type="ARBA" id="ARBA00005417"/>
    </source>
</evidence>